<comment type="similarity">
    <text evidence="1">Belongs to the SfsA family.</text>
</comment>
<dbReference type="AlphaFoldDB" id="A0A9D1F7Y6"/>
<evidence type="ECO:0000259" key="2">
    <source>
        <dbReference type="Pfam" id="PF03749"/>
    </source>
</evidence>
<dbReference type="InterPro" id="IPR040452">
    <property type="entry name" value="SfsA_C"/>
</dbReference>
<evidence type="ECO:0000313" key="5">
    <source>
        <dbReference type="Proteomes" id="UP000823927"/>
    </source>
</evidence>
<evidence type="ECO:0000313" key="4">
    <source>
        <dbReference type="EMBL" id="HIS48577.1"/>
    </source>
</evidence>
<dbReference type="Gene3D" id="2.40.50.580">
    <property type="match status" value="1"/>
</dbReference>
<comment type="caution">
    <text evidence="4">The sequence shown here is derived from an EMBL/GenBank/DDBJ whole genome shotgun (WGS) entry which is preliminary data.</text>
</comment>
<dbReference type="GO" id="GO:0003677">
    <property type="term" value="F:DNA binding"/>
    <property type="evidence" value="ECO:0007669"/>
    <property type="project" value="InterPro"/>
</dbReference>
<dbReference type="NCBIfam" id="TIGR00230">
    <property type="entry name" value="sfsA"/>
    <property type="match status" value="1"/>
</dbReference>
<dbReference type="InterPro" id="IPR005224">
    <property type="entry name" value="SfsA"/>
</dbReference>
<protein>
    <recommendedName>
        <fullName evidence="1">Sugar fermentation stimulation protein homolog</fullName>
    </recommendedName>
</protein>
<gene>
    <name evidence="1 4" type="primary">sfsA</name>
    <name evidence="4" type="ORF">IAB46_13700</name>
</gene>
<organism evidence="4 5">
    <name type="scientific">Candidatus Scybalocola faecigallinarum</name>
    <dbReference type="NCBI Taxonomy" id="2840941"/>
    <lineage>
        <taxon>Bacteria</taxon>
        <taxon>Bacillati</taxon>
        <taxon>Bacillota</taxon>
        <taxon>Clostridia</taxon>
        <taxon>Lachnospirales</taxon>
        <taxon>Lachnospiraceae</taxon>
        <taxon>Lachnospiraceae incertae sedis</taxon>
        <taxon>Candidatus Scybalocola (ex Gilroy et al. 2021)</taxon>
    </lineage>
</organism>
<reference evidence="4" key="1">
    <citation type="submission" date="2020-10" db="EMBL/GenBank/DDBJ databases">
        <authorList>
            <person name="Gilroy R."/>
        </authorList>
    </citation>
    <scope>NUCLEOTIDE SEQUENCE</scope>
    <source>
        <strain evidence="4">CHK178-757</strain>
    </source>
</reference>
<dbReference type="Pfam" id="PF03749">
    <property type="entry name" value="SfsA"/>
    <property type="match status" value="1"/>
</dbReference>
<accession>A0A9D1F7Y6</accession>
<sequence>MKYDQMTEGIFLERPNRFVARVLVDGQPVWAHVKNTGRCRELLIPGVCVYLQKNDDPRRKTAFSLIAVQKGDRLINMDSQAPNAVAEEYIRAGHIVRDLTYLKREYKYKDSRFDIYYEAGQRKGLIEVKGVTLEEDGIVRFPDAPTLRGVKHLNELAQAAKEGYETGVLFVVQMENVRYFTPNIQTHPEFAQALAHAKTCGVFVRAFCCRVEKDLLEIAGEIPVVL</sequence>
<dbReference type="PANTHER" id="PTHR30545:SF2">
    <property type="entry name" value="SUGAR FERMENTATION STIMULATION PROTEIN A"/>
    <property type="match status" value="1"/>
</dbReference>
<feature type="domain" description="Sugar fermentation stimulation protein C-terminal" evidence="2">
    <location>
        <begin position="80"/>
        <end position="213"/>
    </location>
</feature>
<dbReference type="EMBL" id="DVIT01000059">
    <property type="protein sequence ID" value="HIS48577.1"/>
    <property type="molecule type" value="Genomic_DNA"/>
</dbReference>
<feature type="domain" description="SfsA N-terminal OB" evidence="3">
    <location>
        <begin position="12"/>
        <end position="76"/>
    </location>
</feature>
<dbReference type="Gene3D" id="3.40.1350.60">
    <property type="match status" value="1"/>
</dbReference>
<dbReference type="HAMAP" id="MF_00095">
    <property type="entry name" value="SfsA"/>
    <property type="match status" value="1"/>
</dbReference>
<dbReference type="Pfam" id="PF17746">
    <property type="entry name" value="SfsA_N"/>
    <property type="match status" value="1"/>
</dbReference>
<reference evidence="4" key="2">
    <citation type="journal article" date="2021" name="PeerJ">
        <title>Extensive microbial diversity within the chicken gut microbiome revealed by metagenomics and culture.</title>
        <authorList>
            <person name="Gilroy R."/>
            <person name="Ravi A."/>
            <person name="Getino M."/>
            <person name="Pursley I."/>
            <person name="Horton D.L."/>
            <person name="Alikhan N.F."/>
            <person name="Baker D."/>
            <person name="Gharbi K."/>
            <person name="Hall N."/>
            <person name="Watson M."/>
            <person name="Adriaenssens E.M."/>
            <person name="Foster-Nyarko E."/>
            <person name="Jarju S."/>
            <person name="Secka A."/>
            <person name="Antonio M."/>
            <person name="Oren A."/>
            <person name="Chaudhuri R.R."/>
            <person name="La Ragione R."/>
            <person name="Hildebrand F."/>
            <person name="Pallen M.J."/>
        </authorList>
    </citation>
    <scope>NUCLEOTIDE SEQUENCE</scope>
    <source>
        <strain evidence="4">CHK178-757</strain>
    </source>
</reference>
<dbReference type="CDD" id="cd22359">
    <property type="entry name" value="SfsA-like_bacterial"/>
    <property type="match status" value="1"/>
</dbReference>
<proteinExistence type="inferred from homology"/>
<dbReference type="Proteomes" id="UP000823927">
    <property type="component" value="Unassembled WGS sequence"/>
</dbReference>
<evidence type="ECO:0000256" key="1">
    <source>
        <dbReference type="HAMAP-Rule" id="MF_00095"/>
    </source>
</evidence>
<dbReference type="PANTHER" id="PTHR30545">
    <property type="entry name" value="SUGAR FERMENTATION STIMULATION PROTEIN A"/>
    <property type="match status" value="1"/>
</dbReference>
<evidence type="ECO:0000259" key="3">
    <source>
        <dbReference type="Pfam" id="PF17746"/>
    </source>
</evidence>
<dbReference type="InterPro" id="IPR041465">
    <property type="entry name" value="SfsA_N"/>
</dbReference>
<name>A0A9D1F7Y6_9FIRM</name>